<dbReference type="AlphaFoldDB" id="A0A0F9I5L6"/>
<name>A0A0F9I5L6_9ZZZZ</name>
<comment type="caution">
    <text evidence="1">The sequence shown here is derived from an EMBL/GenBank/DDBJ whole genome shotgun (WGS) entry which is preliminary data.</text>
</comment>
<sequence>MMKYRKKPIVIEAIQWHGKNRVEVAKFVKGETLKYTDALLLPSNYMFIKTLEGTMRADIDDWIIKGVEDEYYPCKPSVFEATYDPVE</sequence>
<dbReference type="EMBL" id="LAZR01022202">
    <property type="protein sequence ID" value="KKL82692.1"/>
    <property type="molecule type" value="Genomic_DNA"/>
</dbReference>
<accession>A0A0F9I5L6</accession>
<protein>
    <recommendedName>
        <fullName evidence="2">Phage protein</fullName>
    </recommendedName>
</protein>
<evidence type="ECO:0000313" key="1">
    <source>
        <dbReference type="EMBL" id="KKL82692.1"/>
    </source>
</evidence>
<gene>
    <name evidence="1" type="ORF">LCGC14_1982220</name>
</gene>
<evidence type="ECO:0008006" key="2">
    <source>
        <dbReference type="Google" id="ProtNLM"/>
    </source>
</evidence>
<proteinExistence type="predicted"/>
<reference evidence="1" key="1">
    <citation type="journal article" date="2015" name="Nature">
        <title>Complex archaea that bridge the gap between prokaryotes and eukaryotes.</title>
        <authorList>
            <person name="Spang A."/>
            <person name="Saw J.H."/>
            <person name="Jorgensen S.L."/>
            <person name="Zaremba-Niedzwiedzka K."/>
            <person name="Martijn J."/>
            <person name="Lind A.E."/>
            <person name="van Eijk R."/>
            <person name="Schleper C."/>
            <person name="Guy L."/>
            <person name="Ettema T.J."/>
        </authorList>
    </citation>
    <scope>NUCLEOTIDE SEQUENCE</scope>
</reference>
<organism evidence="1">
    <name type="scientific">marine sediment metagenome</name>
    <dbReference type="NCBI Taxonomy" id="412755"/>
    <lineage>
        <taxon>unclassified sequences</taxon>
        <taxon>metagenomes</taxon>
        <taxon>ecological metagenomes</taxon>
    </lineage>
</organism>